<dbReference type="InterPro" id="IPR000073">
    <property type="entry name" value="AB_hydrolase_1"/>
</dbReference>
<protein>
    <recommendedName>
        <fullName evidence="1">AB hydrolase-1 domain-containing protein</fullName>
    </recommendedName>
</protein>
<name>A0A8S9L4M0_BRACR</name>
<organism evidence="2">
    <name type="scientific">Brassica cretica</name>
    <name type="common">Mustard</name>
    <dbReference type="NCBI Taxonomy" id="69181"/>
    <lineage>
        <taxon>Eukaryota</taxon>
        <taxon>Viridiplantae</taxon>
        <taxon>Streptophyta</taxon>
        <taxon>Embryophyta</taxon>
        <taxon>Tracheophyta</taxon>
        <taxon>Spermatophyta</taxon>
        <taxon>Magnoliopsida</taxon>
        <taxon>eudicotyledons</taxon>
        <taxon>Gunneridae</taxon>
        <taxon>Pentapetalae</taxon>
        <taxon>rosids</taxon>
        <taxon>malvids</taxon>
        <taxon>Brassicales</taxon>
        <taxon>Brassicaceae</taxon>
        <taxon>Brassiceae</taxon>
        <taxon>Brassica</taxon>
    </lineage>
</organism>
<dbReference type="InterPro" id="IPR045889">
    <property type="entry name" value="MES/HNL"/>
</dbReference>
<evidence type="ECO:0000259" key="1">
    <source>
        <dbReference type="Pfam" id="PF00561"/>
    </source>
</evidence>
<gene>
    <name evidence="2" type="ORF">F2Q70_00027731</name>
</gene>
<dbReference type="EMBL" id="QGKY02000094">
    <property type="protein sequence ID" value="KAF2602244.1"/>
    <property type="molecule type" value="Genomic_DNA"/>
</dbReference>
<dbReference type="AlphaFoldDB" id="A0A8S9L4M0"/>
<dbReference type="GO" id="GO:0080032">
    <property type="term" value="F:methyl jasmonate esterase activity"/>
    <property type="evidence" value="ECO:0007669"/>
    <property type="project" value="TreeGrafter"/>
</dbReference>
<comment type="caution">
    <text evidence="2">The sequence shown here is derived from an EMBL/GenBank/DDBJ whole genome shotgun (WGS) entry which is preliminary data.</text>
</comment>
<dbReference type="GO" id="GO:0080030">
    <property type="term" value="F:methyl indole-3-acetate esterase activity"/>
    <property type="evidence" value="ECO:0007669"/>
    <property type="project" value="TreeGrafter"/>
</dbReference>
<dbReference type="GO" id="GO:0080031">
    <property type="term" value="F:methyl salicylate esterase activity"/>
    <property type="evidence" value="ECO:0007669"/>
    <property type="project" value="TreeGrafter"/>
</dbReference>
<sequence>MLEVKKENRSGLCLSMGSATALGFGTRLEKNQTLKDYCKPLLEFLSSLGSDKVILVAYSMGGVSAALPADIFPHKVAVVVFLTAFMPNTINPPAYVLQKKHSTRGPEDYKRWMNRNFPVKEVMEVKDADHMAMFSQPQELCSLLLEVEDKYTYTKL</sequence>
<reference evidence="2" key="1">
    <citation type="submission" date="2019-12" db="EMBL/GenBank/DDBJ databases">
        <title>Genome sequencing and annotation of Brassica cretica.</title>
        <authorList>
            <person name="Studholme D.J."/>
            <person name="Sarris P.F."/>
        </authorList>
    </citation>
    <scope>NUCLEOTIDE SEQUENCE</scope>
    <source>
        <strain evidence="2">PFS-102/07</strain>
        <tissue evidence="2">Leaf</tissue>
    </source>
</reference>
<dbReference type="Gene3D" id="3.40.50.1820">
    <property type="entry name" value="alpha/beta hydrolase"/>
    <property type="match status" value="2"/>
</dbReference>
<dbReference type="InterPro" id="IPR029058">
    <property type="entry name" value="AB_hydrolase_fold"/>
</dbReference>
<dbReference type="SUPFAM" id="SSF53474">
    <property type="entry name" value="alpha/beta-Hydrolases"/>
    <property type="match status" value="1"/>
</dbReference>
<dbReference type="PANTHER" id="PTHR10992:SF1007">
    <property type="entry name" value="METHYLESTERASE 3-RELATED"/>
    <property type="match status" value="1"/>
</dbReference>
<dbReference type="PANTHER" id="PTHR10992">
    <property type="entry name" value="METHYLESTERASE FAMILY MEMBER"/>
    <property type="match status" value="1"/>
</dbReference>
<dbReference type="Pfam" id="PF00561">
    <property type="entry name" value="Abhydrolase_1"/>
    <property type="match status" value="1"/>
</dbReference>
<accession>A0A8S9L4M0</accession>
<evidence type="ECO:0000313" key="2">
    <source>
        <dbReference type="EMBL" id="KAF2602244.1"/>
    </source>
</evidence>
<dbReference type="GO" id="GO:0009694">
    <property type="term" value="P:jasmonic acid metabolic process"/>
    <property type="evidence" value="ECO:0007669"/>
    <property type="project" value="TreeGrafter"/>
</dbReference>
<proteinExistence type="predicted"/>
<feature type="domain" description="AB hydrolase-1" evidence="1">
    <location>
        <begin position="33"/>
        <end position="90"/>
    </location>
</feature>
<dbReference type="GO" id="GO:0009696">
    <property type="term" value="P:salicylic acid metabolic process"/>
    <property type="evidence" value="ECO:0007669"/>
    <property type="project" value="TreeGrafter"/>
</dbReference>